<protein>
    <recommendedName>
        <fullName evidence="3">F-box domain-containing protein</fullName>
    </recommendedName>
</protein>
<dbReference type="AlphaFoldDB" id="A0A8H6YRS4"/>
<evidence type="ECO:0000313" key="2">
    <source>
        <dbReference type="Proteomes" id="UP000623467"/>
    </source>
</evidence>
<organism evidence="1 2">
    <name type="scientific">Mycena sanguinolenta</name>
    <dbReference type="NCBI Taxonomy" id="230812"/>
    <lineage>
        <taxon>Eukaryota</taxon>
        <taxon>Fungi</taxon>
        <taxon>Dikarya</taxon>
        <taxon>Basidiomycota</taxon>
        <taxon>Agaricomycotina</taxon>
        <taxon>Agaricomycetes</taxon>
        <taxon>Agaricomycetidae</taxon>
        <taxon>Agaricales</taxon>
        <taxon>Marasmiineae</taxon>
        <taxon>Mycenaceae</taxon>
        <taxon>Mycena</taxon>
    </lineage>
</organism>
<accession>A0A8H6YRS4</accession>
<reference evidence="1" key="1">
    <citation type="submission" date="2020-05" db="EMBL/GenBank/DDBJ databases">
        <title>Mycena genomes resolve the evolution of fungal bioluminescence.</title>
        <authorList>
            <person name="Tsai I.J."/>
        </authorList>
    </citation>
    <scope>NUCLEOTIDE SEQUENCE</scope>
    <source>
        <strain evidence="1">160909Yilan</strain>
    </source>
</reference>
<evidence type="ECO:0000313" key="1">
    <source>
        <dbReference type="EMBL" id="KAF7363631.1"/>
    </source>
</evidence>
<keyword evidence="2" id="KW-1185">Reference proteome</keyword>
<sequence>MLDKLPAEICAHIFDFACTDLGRTGRSLSLVSRYIHQTSELARYTRIALVGRAQILSFAEFVGHTDIQVKTRHLLINAQESEEQWQSRVFHVNAQARKAQSKYTELAKFLPYNDEKLKEAEDEMAREYAAANAVLGEEGTRPVECILRALGPTLEILDIALNERVAKMLLQPISLPRLVDLTTRCDFPLRPNDVPALEPTHSLRFLHIVHTTNQWHCVERFFKNGISYFAPSLTHLRLSEIHEDAKVISYLECGLGHSNEPPSRLCRLPPAILSQITLLPPTIERVLLKPATEPNDECCCDDCCYCHEVWEYRNIMNHGRLLRDKDDRVLLLKEDSTPPAEDPYFREWLDKVKGAVCDWDTLTSDLDLDSFKRWWYYS</sequence>
<gene>
    <name evidence="1" type="ORF">MSAN_01020200</name>
</gene>
<proteinExistence type="predicted"/>
<dbReference type="OrthoDB" id="3256367at2759"/>
<evidence type="ECO:0008006" key="3">
    <source>
        <dbReference type="Google" id="ProtNLM"/>
    </source>
</evidence>
<comment type="caution">
    <text evidence="1">The sequence shown here is derived from an EMBL/GenBank/DDBJ whole genome shotgun (WGS) entry which is preliminary data.</text>
</comment>
<dbReference type="EMBL" id="JACAZH010000007">
    <property type="protein sequence ID" value="KAF7363631.1"/>
    <property type="molecule type" value="Genomic_DNA"/>
</dbReference>
<name>A0A8H6YRS4_9AGAR</name>
<dbReference type="Proteomes" id="UP000623467">
    <property type="component" value="Unassembled WGS sequence"/>
</dbReference>